<feature type="transmembrane region" description="Helical" evidence="2">
    <location>
        <begin position="357"/>
        <end position="372"/>
    </location>
</feature>
<keyword evidence="2" id="KW-1133">Transmembrane helix</keyword>
<dbReference type="Proteomes" id="UP000198960">
    <property type="component" value="Unassembled WGS sequence"/>
</dbReference>
<evidence type="ECO:0000256" key="2">
    <source>
        <dbReference type="SAM" id="Phobius"/>
    </source>
</evidence>
<sequence>MSTPTTVTADRRPAPRPRGEGPSAAAVFLAALLLVLGSVSWRRGEYFDGSLDPVVVAKAVVGVLALGLAFVLAHSGVRHRLGTGSLWFLGLVLTCSVFGALTAGHLVAGGVVAVRAALVGGTVFLLLRAAPAIVVLTALIRACVVVAVLAAVTGLPSSADGRLSGGIPAIDPNELALLAGVGVLYVAWRMVLDDAGPAHGLAAAGLLAIIWASGSRTALLMLGLGVLLVLVHLRRPRPGLVIGSLVFVAGTAVAVAVTGAVGEFLSRGGDGSSTLDSRFIAWRAALTWADSAWQTAFGGGLSVKIIRVQGQYWDTQPLDSSWVSLLVQAGWLGVVLAAVWVLWILRGVLAAARPHRVLLLGLLAFLLGRSVLESGLFDASVAFTLFVAISLVAERGSRERLRAEATPGPLPAPTTR</sequence>
<gene>
    <name evidence="3" type="ORF">SAMN05660991_01793</name>
</gene>
<keyword evidence="2" id="KW-0812">Transmembrane</keyword>
<organism evidence="3 4">
    <name type="scientific">Trujillonella endophytica</name>
    <dbReference type="NCBI Taxonomy" id="673521"/>
    <lineage>
        <taxon>Bacteria</taxon>
        <taxon>Bacillati</taxon>
        <taxon>Actinomycetota</taxon>
        <taxon>Actinomycetes</taxon>
        <taxon>Geodermatophilales</taxon>
        <taxon>Geodermatophilaceae</taxon>
        <taxon>Trujillonella</taxon>
    </lineage>
</organism>
<feature type="transmembrane region" description="Helical" evidence="2">
    <location>
        <begin position="53"/>
        <end position="73"/>
    </location>
</feature>
<dbReference type="PANTHER" id="PTHR37422">
    <property type="entry name" value="TEICHURONIC ACID BIOSYNTHESIS PROTEIN TUAE"/>
    <property type="match status" value="1"/>
</dbReference>
<feature type="transmembrane region" description="Helical" evidence="2">
    <location>
        <begin position="130"/>
        <end position="155"/>
    </location>
</feature>
<protein>
    <recommendedName>
        <fullName evidence="5">O-antigen ligase</fullName>
    </recommendedName>
</protein>
<feature type="transmembrane region" description="Helical" evidence="2">
    <location>
        <begin position="240"/>
        <end position="261"/>
    </location>
</feature>
<dbReference type="AlphaFoldDB" id="A0A1H8SLR8"/>
<dbReference type="OrthoDB" id="5186562at2"/>
<name>A0A1H8SLR8_9ACTN</name>
<feature type="transmembrane region" description="Helical" evidence="2">
    <location>
        <begin position="322"/>
        <end position="345"/>
    </location>
</feature>
<feature type="transmembrane region" description="Helical" evidence="2">
    <location>
        <begin position="378"/>
        <end position="393"/>
    </location>
</feature>
<evidence type="ECO:0008006" key="5">
    <source>
        <dbReference type="Google" id="ProtNLM"/>
    </source>
</evidence>
<feature type="transmembrane region" description="Helical" evidence="2">
    <location>
        <begin position="21"/>
        <end position="41"/>
    </location>
</feature>
<accession>A0A1H8SLR8</accession>
<feature type="transmembrane region" description="Helical" evidence="2">
    <location>
        <begin position="204"/>
        <end position="233"/>
    </location>
</feature>
<dbReference type="EMBL" id="FOEE01000004">
    <property type="protein sequence ID" value="SEO79143.1"/>
    <property type="molecule type" value="Genomic_DNA"/>
</dbReference>
<dbReference type="InterPro" id="IPR051533">
    <property type="entry name" value="WaaL-like"/>
</dbReference>
<keyword evidence="2" id="KW-0472">Membrane</keyword>
<dbReference type="STRING" id="673521.SAMN05660991_01793"/>
<dbReference type="PANTHER" id="PTHR37422:SF13">
    <property type="entry name" value="LIPOPOLYSACCHARIDE BIOSYNTHESIS PROTEIN PA4999-RELATED"/>
    <property type="match status" value="1"/>
</dbReference>
<feature type="transmembrane region" description="Helical" evidence="2">
    <location>
        <begin position="85"/>
        <end position="118"/>
    </location>
</feature>
<evidence type="ECO:0000313" key="3">
    <source>
        <dbReference type="EMBL" id="SEO79143.1"/>
    </source>
</evidence>
<feature type="region of interest" description="Disordered" evidence="1">
    <location>
        <begin position="1"/>
        <end position="21"/>
    </location>
</feature>
<keyword evidence="4" id="KW-1185">Reference proteome</keyword>
<dbReference type="RefSeq" id="WP_091942244.1">
    <property type="nucleotide sequence ID" value="NZ_FOEE01000004.1"/>
</dbReference>
<feature type="transmembrane region" description="Helical" evidence="2">
    <location>
        <begin position="175"/>
        <end position="192"/>
    </location>
</feature>
<feature type="compositionally biased region" description="Basic and acidic residues" evidence="1">
    <location>
        <begin position="9"/>
        <end position="19"/>
    </location>
</feature>
<evidence type="ECO:0000313" key="4">
    <source>
        <dbReference type="Proteomes" id="UP000198960"/>
    </source>
</evidence>
<evidence type="ECO:0000256" key="1">
    <source>
        <dbReference type="SAM" id="MobiDB-lite"/>
    </source>
</evidence>
<proteinExistence type="predicted"/>
<reference evidence="4" key="1">
    <citation type="submission" date="2016-10" db="EMBL/GenBank/DDBJ databases">
        <authorList>
            <person name="Varghese N."/>
            <person name="Submissions S."/>
        </authorList>
    </citation>
    <scope>NUCLEOTIDE SEQUENCE [LARGE SCALE GENOMIC DNA]</scope>
    <source>
        <strain evidence="4">DSM 45413</strain>
    </source>
</reference>